<organism evidence="2 3">
    <name type="scientific">Deinococcus knuensis</name>
    <dbReference type="NCBI Taxonomy" id="1837380"/>
    <lineage>
        <taxon>Bacteria</taxon>
        <taxon>Thermotogati</taxon>
        <taxon>Deinococcota</taxon>
        <taxon>Deinococci</taxon>
        <taxon>Deinococcales</taxon>
        <taxon>Deinococcaceae</taxon>
        <taxon>Deinococcus</taxon>
    </lineage>
</organism>
<sequence>MLHEVGDGGSSRTGEHAEVRGDHGRGGGAVVMQEVQGTFLGAARCGLTRLDGCRLADRFRGGSGGDCWNFRCRLFRLITAGSVSVVAFCRLGGVGVQLA</sequence>
<evidence type="ECO:0000313" key="3">
    <source>
        <dbReference type="Proteomes" id="UP000620633"/>
    </source>
</evidence>
<evidence type="ECO:0000256" key="1">
    <source>
        <dbReference type="SAM" id="MobiDB-lite"/>
    </source>
</evidence>
<proteinExistence type="predicted"/>
<protein>
    <submittedName>
        <fullName evidence="2">Uncharacterized protein</fullName>
    </submittedName>
</protein>
<dbReference type="Proteomes" id="UP000620633">
    <property type="component" value="Unassembled WGS sequence"/>
</dbReference>
<feature type="compositionally biased region" description="Basic and acidic residues" evidence="1">
    <location>
        <begin position="13"/>
        <end position="25"/>
    </location>
</feature>
<dbReference type="EMBL" id="BMQO01000020">
    <property type="protein sequence ID" value="GGS36846.1"/>
    <property type="molecule type" value="Genomic_DNA"/>
</dbReference>
<keyword evidence="3" id="KW-1185">Reference proteome</keyword>
<reference evidence="3" key="1">
    <citation type="journal article" date="2019" name="Int. J. Syst. Evol. Microbiol.">
        <title>The Global Catalogue of Microorganisms (GCM) 10K type strain sequencing project: providing services to taxonomists for standard genome sequencing and annotation.</title>
        <authorList>
            <consortium name="The Broad Institute Genomics Platform"/>
            <consortium name="The Broad Institute Genome Sequencing Center for Infectious Disease"/>
            <person name="Wu L."/>
            <person name="Ma J."/>
        </authorList>
    </citation>
    <scope>NUCLEOTIDE SEQUENCE [LARGE SCALE GENOMIC DNA]</scope>
    <source>
        <strain evidence="3">JCM 31406</strain>
    </source>
</reference>
<comment type="caution">
    <text evidence="2">The sequence shown here is derived from an EMBL/GenBank/DDBJ whole genome shotgun (WGS) entry which is preliminary data.</text>
</comment>
<name>A0ABQ2SQ60_9DEIO</name>
<evidence type="ECO:0000313" key="2">
    <source>
        <dbReference type="EMBL" id="GGS36846.1"/>
    </source>
</evidence>
<accession>A0ABQ2SQ60</accession>
<feature type="region of interest" description="Disordered" evidence="1">
    <location>
        <begin position="1"/>
        <end position="27"/>
    </location>
</feature>
<gene>
    <name evidence="2" type="ORF">GCM10008961_30610</name>
</gene>